<comment type="caution">
    <text evidence="1">The sequence shown here is derived from an EMBL/GenBank/DDBJ whole genome shotgun (WGS) entry which is preliminary data.</text>
</comment>
<name>A0A938Y9I7_9ACTN</name>
<sequence>MGFKDADEVRHFVGGVFLTGFAHPEIGPRLRDSAVVLRLVFTEPASELVVDMPGGRIGAAEDLPEPTVVMRVKAAFANAYFQGRLNLPLAIARRQIAVEGALGGVLKLAPLSAILVPDYVASLRAERRDDLIVR</sequence>
<dbReference type="Proteomes" id="UP000663791">
    <property type="component" value="Unassembled WGS sequence"/>
</dbReference>
<dbReference type="RefSeq" id="WP_205293018.1">
    <property type="nucleotide sequence ID" value="NZ_CP074406.1"/>
</dbReference>
<accession>A0A938Y9I7</accession>
<dbReference type="AlphaFoldDB" id="A0A938Y9I7"/>
<evidence type="ECO:0000313" key="1">
    <source>
        <dbReference type="EMBL" id="MBM9461699.1"/>
    </source>
</evidence>
<reference evidence="1" key="1">
    <citation type="submission" date="2021-01" db="EMBL/GenBank/DDBJ databases">
        <title>Novel species in genus Nocardioides.</title>
        <authorList>
            <person name="Zhang G."/>
        </authorList>
    </citation>
    <scope>NUCLEOTIDE SEQUENCE</scope>
    <source>
        <strain evidence="1">Zg-536</strain>
    </source>
</reference>
<keyword evidence="2" id="KW-1185">Reference proteome</keyword>
<gene>
    <name evidence="1" type="ORF">JK386_17510</name>
</gene>
<evidence type="ECO:0000313" key="2">
    <source>
        <dbReference type="Proteomes" id="UP000663791"/>
    </source>
</evidence>
<organism evidence="1 2">
    <name type="scientific">Nocardioides faecalis</name>
    <dbReference type="NCBI Taxonomy" id="2803858"/>
    <lineage>
        <taxon>Bacteria</taxon>
        <taxon>Bacillati</taxon>
        <taxon>Actinomycetota</taxon>
        <taxon>Actinomycetes</taxon>
        <taxon>Propionibacteriales</taxon>
        <taxon>Nocardioidaceae</taxon>
        <taxon>Nocardioides</taxon>
    </lineage>
</organism>
<dbReference type="EMBL" id="JAERTX010000022">
    <property type="protein sequence ID" value="MBM9461699.1"/>
    <property type="molecule type" value="Genomic_DNA"/>
</dbReference>
<proteinExistence type="predicted"/>
<protein>
    <submittedName>
        <fullName evidence="1">Sterol carrier protein</fullName>
    </submittedName>
</protein>